<protein>
    <recommendedName>
        <fullName evidence="1">RNase H type-1 domain-containing protein</fullName>
    </recommendedName>
</protein>
<reference evidence="2 3" key="1">
    <citation type="journal article" date="2019" name="Sci. Rep.">
        <title>Orb-weaving spider Araneus ventricosus genome elucidates the spidroin gene catalogue.</title>
        <authorList>
            <person name="Kono N."/>
            <person name="Nakamura H."/>
            <person name="Ohtoshi R."/>
            <person name="Moran D.A.P."/>
            <person name="Shinohara A."/>
            <person name="Yoshida Y."/>
            <person name="Fujiwara M."/>
            <person name="Mori M."/>
            <person name="Tomita M."/>
            <person name="Arakawa K."/>
        </authorList>
    </citation>
    <scope>NUCLEOTIDE SEQUENCE [LARGE SCALE GENOMIC DNA]</scope>
</reference>
<dbReference type="OrthoDB" id="6514649at2759"/>
<organism evidence="2 3">
    <name type="scientific">Araneus ventricosus</name>
    <name type="common">Orbweaver spider</name>
    <name type="synonym">Epeira ventricosa</name>
    <dbReference type="NCBI Taxonomy" id="182803"/>
    <lineage>
        <taxon>Eukaryota</taxon>
        <taxon>Metazoa</taxon>
        <taxon>Ecdysozoa</taxon>
        <taxon>Arthropoda</taxon>
        <taxon>Chelicerata</taxon>
        <taxon>Arachnida</taxon>
        <taxon>Araneae</taxon>
        <taxon>Araneomorphae</taxon>
        <taxon>Entelegynae</taxon>
        <taxon>Araneoidea</taxon>
        <taxon>Araneidae</taxon>
        <taxon>Araneus</taxon>
    </lineage>
</organism>
<dbReference type="AlphaFoldDB" id="A0A4Y2P099"/>
<comment type="caution">
    <text evidence="2">The sequence shown here is derived from an EMBL/GenBank/DDBJ whole genome shotgun (WGS) entry which is preliminary data.</text>
</comment>
<dbReference type="Gene3D" id="3.30.420.10">
    <property type="entry name" value="Ribonuclease H-like superfamily/Ribonuclease H"/>
    <property type="match status" value="1"/>
</dbReference>
<gene>
    <name evidence="2" type="ORF">AVEN_49869_1</name>
</gene>
<dbReference type="Pfam" id="PF00075">
    <property type="entry name" value="RNase_H"/>
    <property type="match status" value="1"/>
</dbReference>
<name>A0A4Y2P099_ARAVE</name>
<dbReference type="InterPro" id="IPR036397">
    <property type="entry name" value="RNaseH_sf"/>
</dbReference>
<sequence>METQIITHRWSTKIQNYNSEFQAELLALQKAIDYATTIPQQPITTLVDNQASVLAVDNPKSTNPVARTICRNVIEFQHIQVSWIKVHVGYDGNEQADRLAKEAAESNTKQYQTEVPNCHLKSILKQKMVQEY</sequence>
<dbReference type="Proteomes" id="UP000499080">
    <property type="component" value="Unassembled WGS sequence"/>
</dbReference>
<feature type="domain" description="RNase H type-1" evidence="1">
    <location>
        <begin position="1"/>
        <end position="105"/>
    </location>
</feature>
<proteinExistence type="predicted"/>
<dbReference type="GO" id="GO:0004523">
    <property type="term" value="F:RNA-DNA hybrid ribonuclease activity"/>
    <property type="evidence" value="ECO:0007669"/>
    <property type="project" value="InterPro"/>
</dbReference>
<evidence type="ECO:0000259" key="1">
    <source>
        <dbReference type="PROSITE" id="PS50879"/>
    </source>
</evidence>
<accession>A0A4Y2P099</accession>
<evidence type="ECO:0000313" key="3">
    <source>
        <dbReference type="Proteomes" id="UP000499080"/>
    </source>
</evidence>
<dbReference type="SUPFAM" id="SSF53098">
    <property type="entry name" value="Ribonuclease H-like"/>
    <property type="match status" value="1"/>
</dbReference>
<dbReference type="CDD" id="cd09276">
    <property type="entry name" value="Rnase_HI_RT_non_LTR"/>
    <property type="match status" value="1"/>
</dbReference>
<dbReference type="InterPro" id="IPR012337">
    <property type="entry name" value="RNaseH-like_sf"/>
</dbReference>
<evidence type="ECO:0000313" key="2">
    <source>
        <dbReference type="EMBL" id="GBN43737.1"/>
    </source>
</evidence>
<keyword evidence="3" id="KW-1185">Reference proteome</keyword>
<dbReference type="InterPro" id="IPR002156">
    <property type="entry name" value="RNaseH_domain"/>
</dbReference>
<dbReference type="GO" id="GO:0003676">
    <property type="term" value="F:nucleic acid binding"/>
    <property type="evidence" value="ECO:0007669"/>
    <property type="project" value="InterPro"/>
</dbReference>
<dbReference type="PROSITE" id="PS50879">
    <property type="entry name" value="RNASE_H_1"/>
    <property type="match status" value="1"/>
</dbReference>
<dbReference type="EMBL" id="BGPR01010008">
    <property type="protein sequence ID" value="GBN43737.1"/>
    <property type="molecule type" value="Genomic_DNA"/>
</dbReference>